<sequence>MTVALWALLAAAETGWESERALVDRPWRERAGFVLLAAVLVAGLWVRPEVLAGRLWALAAGTVLLAGAWRRMQGEAGPAVDGLDVGLSLTALLLAAGDSAAVAAGALAGFALRIALGRPQGAPQARVERAWAVATWGGLGLAAAVHALLGAPAPTHPSPAWAIPGLIVWDWRQAAARATSSRAPTGPPPPVP</sequence>
<organism evidence="2 3">
    <name type="scientific">Candidatus Hydrogenisulfobacillus filiaventi</name>
    <dbReference type="NCBI Taxonomy" id="2707344"/>
    <lineage>
        <taxon>Bacteria</taxon>
        <taxon>Bacillati</taxon>
        <taxon>Bacillota</taxon>
        <taxon>Clostridia</taxon>
        <taxon>Eubacteriales</taxon>
        <taxon>Clostridiales Family XVII. Incertae Sedis</taxon>
        <taxon>Candidatus Hydrogenisulfobacillus</taxon>
    </lineage>
</organism>
<evidence type="ECO:0000313" key="2">
    <source>
        <dbReference type="EMBL" id="CAB1128866.1"/>
    </source>
</evidence>
<proteinExistence type="predicted"/>
<dbReference type="KEGG" id="hfv:R50_1360"/>
<dbReference type="EMBL" id="LR778114">
    <property type="protein sequence ID" value="CAB1128866.1"/>
    <property type="molecule type" value="Genomic_DNA"/>
</dbReference>
<dbReference type="Proteomes" id="UP000503399">
    <property type="component" value="Chromosome"/>
</dbReference>
<accession>A0A6F8ZGU6</accession>
<keyword evidence="1" id="KW-1133">Transmembrane helix</keyword>
<evidence type="ECO:0000313" key="3">
    <source>
        <dbReference type="Proteomes" id="UP000503399"/>
    </source>
</evidence>
<feature type="transmembrane region" description="Helical" evidence="1">
    <location>
        <begin position="130"/>
        <end position="149"/>
    </location>
</feature>
<protein>
    <submittedName>
        <fullName evidence="2">Uncharacterized protein</fullName>
    </submittedName>
</protein>
<feature type="transmembrane region" description="Helical" evidence="1">
    <location>
        <begin position="30"/>
        <end position="46"/>
    </location>
</feature>
<feature type="transmembrane region" description="Helical" evidence="1">
    <location>
        <begin position="51"/>
        <end position="69"/>
    </location>
</feature>
<dbReference type="AlphaFoldDB" id="A0A6F8ZGU6"/>
<feature type="transmembrane region" description="Helical" evidence="1">
    <location>
        <begin position="89"/>
        <end position="110"/>
    </location>
</feature>
<keyword evidence="1" id="KW-0812">Transmembrane</keyword>
<keyword evidence="1" id="KW-0472">Membrane</keyword>
<name>A0A6F8ZGU6_9FIRM</name>
<reference evidence="2 3" key="1">
    <citation type="submission" date="2020-02" db="EMBL/GenBank/DDBJ databases">
        <authorList>
            <person name="Hogendoorn C."/>
        </authorList>
    </citation>
    <scope>NUCLEOTIDE SEQUENCE [LARGE SCALE GENOMIC DNA]</scope>
    <source>
        <strain evidence="2">R501</strain>
    </source>
</reference>
<gene>
    <name evidence="2" type="ORF">R50_1360</name>
</gene>
<keyword evidence="3" id="KW-1185">Reference proteome</keyword>
<evidence type="ECO:0000256" key="1">
    <source>
        <dbReference type="SAM" id="Phobius"/>
    </source>
</evidence>